<dbReference type="EMBL" id="FR695872">
    <property type="protein sequence ID" value="CBX29336.1"/>
    <property type="molecule type" value="Genomic_DNA"/>
</dbReference>
<gene>
    <name evidence="2" type="ORF">N47_J03170</name>
</gene>
<reference evidence="2" key="1">
    <citation type="journal article" date="2011" name="Environ. Microbiol.">
        <title>Genomic insights into the metabolic potential of the polycyclic aromatic hydrocarbon degrading sulfate-reducing Deltaproteobacterium N47.</title>
        <authorList>
            <person name="Bergmann F."/>
            <person name="Selesi D."/>
            <person name="Weinmaier T."/>
            <person name="Tischler P."/>
            <person name="Rattei T."/>
            <person name="Meckenstock R.U."/>
        </authorList>
    </citation>
    <scope>NUCLEOTIDE SEQUENCE</scope>
</reference>
<accession>E1YFJ2</accession>
<dbReference type="SUPFAM" id="SSF47090">
    <property type="entry name" value="PGBD-like"/>
    <property type="match status" value="1"/>
</dbReference>
<name>E1YFJ2_9BACT</name>
<dbReference type="InterPro" id="IPR036366">
    <property type="entry name" value="PGBDSf"/>
</dbReference>
<dbReference type="InterPro" id="IPR036365">
    <property type="entry name" value="PGBD-like_sf"/>
</dbReference>
<sequence length="234" mass="26481">METFGNKPIKDSVITGEELFRVMAVKLGEVTEAESAGRAYNCLAGLWNVSPVSENRTWNSPDDIEDAARSEKLRAYRFSGNMGTLLRLDQPVALELTLPDIKGKRFIALLGMENEQVLIKPRIAGRRALSFRELEKYWSGQGFLLWKDFSDVMTKLPSEPEKNRIMRFQKLLKEAGTYHKSLTGTYDKDTLLAVKQFQSSKGIKQDGIAGSQTLMLLYRSIDRFPVPGFTGRHK</sequence>
<proteinExistence type="predicted"/>
<feature type="domain" description="Peptidoglycan binding-like" evidence="1">
    <location>
        <begin position="164"/>
        <end position="216"/>
    </location>
</feature>
<protein>
    <recommendedName>
        <fullName evidence="1">Peptidoglycan binding-like domain-containing protein</fullName>
    </recommendedName>
</protein>
<evidence type="ECO:0000259" key="1">
    <source>
        <dbReference type="Pfam" id="PF01471"/>
    </source>
</evidence>
<organism evidence="2">
    <name type="scientific">uncultured Desulfobacterium sp</name>
    <dbReference type="NCBI Taxonomy" id="201089"/>
    <lineage>
        <taxon>Bacteria</taxon>
        <taxon>Pseudomonadati</taxon>
        <taxon>Thermodesulfobacteriota</taxon>
        <taxon>Desulfobacteria</taxon>
        <taxon>Desulfobacterales</taxon>
        <taxon>Desulfobacteriaceae</taxon>
        <taxon>Desulfobacterium</taxon>
        <taxon>environmental samples</taxon>
    </lineage>
</organism>
<dbReference type="Pfam" id="PF01471">
    <property type="entry name" value="PG_binding_1"/>
    <property type="match status" value="1"/>
</dbReference>
<evidence type="ECO:0000313" key="2">
    <source>
        <dbReference type="EMBL" id="CBX29336.1"/>
    </source>
</evidence>
<dbReference type="Gene3D" id="3.90.70.10">
    <property type="entry name" value="Cysteine proteinases"/>
    <property type="match status" value="1"/>
</dbReference>
<dbReference type="AlphaFoldDB" id="E1YFJ2"/>
<dbReference type="Gene3D" id="1.10.101.10">
    <property type="entry name" value="PGBD-like superfamily/PGBD"/>
    <property type="match status" value="1"/>
</dbReference>
<dbReference type="InterPro" id="IPR002477">
    <property type="entry name" value="Peptidoglycan-bd-like"/>
</dbReference>